<keyword evidence="3" id="KW-1185">Reference proteome</keyword>
<organism evidence="2 3">
    <name type="scientific">Glossina brevipalpis</name>
    <dbReference type="NCBI Taxonomy" id="37001"/>
    <lineage>
        <taxon>Eukaryota</taxon>
        <taxon>Metazoa</taxon>
        <taxon>Ecdysozoa</taxon>
        <taxon>Arthropoda</taxon>
        <taxon>Hexapoda</taxon>
        <taxon>Insecta</taxon>
        <taxon>Pterygota</taxon>
        <taxon>Neoptera</taxon>
        <taxon>Endopterygota</taxon>
        <taxon>Diptera</taxon>
        <taxon>Brachycera</taxon>
        <taxon>Muscomorpha</taxon>
        <taxon>Hippoboscoidea</taxon>
        <taxon>Glossinidae</taxon>
        <taxon>Glossina</taxon>
    </lineage>
</organism>
<evidence type="ECO:0000313" key="3">
    <source>
        <dbReference type="Proteomes" id="UP000091820"/>
    </source>
</evidence>
<dbReference type="VEuPathDB" id="VectorBase:GBRI033933"/>
<proteinExistence type="predicted"/>
<protein>
    <submittedName>
        <fullName evidence="2">Uncharacterized protein</fullName>
    </submittedName>
</protein>
<dbReference type="AlphaFoldDB" id="A0A1A9WVG2"/>
<keyword evidence="1" id="KW-0812">Transmembrane</keyword>
<feature type="transmembrane region" description="Helical" evidence="1">
    <location>
        <begin position="57"/>
        <end position="75"/>
    </location>
</feature>
<name>A0A1A9WVG2_9MUSC</name>
<sequence length="121" mass="13993">MSACEVAMVDSYPKPICKLSSVYWHVVKSRHLSCSLVNRTSDKQPDRSADSHPWCDKTIICTLLLVWLVYMILHIQSRVKNRQDLKIKLNVSGLLVKVHYSDQDEELNCYGYTDCGLYKKK</sequence>
<reference evidence="2" key="2">
    <citation type="submission" date="2020-05" db="UniProtKB">
        <authorList>
            <consortium name="EnsemblMetazoa"/>
        </authorList>
    </citation>
    <scope>IDENTIFICATION</scope>
    <source>
        <strain evidence="2">IAEA</strain>
    </source>
</reference>
<evidence type="ECO:0000256" key="1">
    <source>
        <dbReference type="SAM" id="Phobius"/>
    </source>
</evidence>
<keyword evidence="1" id="KW-1133">Transmembrane helix</keyword>
<keyword evidence="1" id="KW-0472">Membrane</keyword>
<evidence type="ECO:0000313" key="2">
    <source>
        <dbReference type="EnsemblMetazoa" id="GBRI033933-PA"/>
    </source>
</evidence>
<dbReference type="EnsemblMetazoa" id="GBRI033933-RA">
    <property type="protein sequence ID" value="GBRI033933-PA"/>
    <property type="gene ID" value="GBRI033933"/>
</dbReference>
<dbReference type="Proteomes" id="UP000091820">
    <property type="component" value="Unassembled WGS sequence"/>
</dbReference>
<accession>A0A1A9WVG2</accession>
<reference evidence="3" key="1">
    <citation type="submission" date="2014-03" db="EMBL/GenBank/DDBJ databases">
        <authorList>
            <person name="Aksoy S."/>
            <person name="Warren W."/>
            <person name="Wilson R.K."/>
        </authorList>
    </citation>
    <scope>NUCLEOTIDE SEQUENCE [LARGE SCALE GENOMIC DNA]</scope>
    <source>
        <strain evidence="3">IAEA</strain>
    </source>
</reference>